<proteinExistence type="inferred from homology"/>
<evidence type="ECO:0000256" key="10">
    <source>
        <dbReference type="RuleBase" id="RU363036"/>
    </source>
</evidence>
<dbReference type="HAMAP" id="MF_00140_B">
    <property type="entry name" value="Trp_tRNA_synth_B"/>
    <property type="match status" value="1"/>
</dbReference>
<dbReference type="CDD" id="cd00806">
    <property type="entry name" value="TrpRS_core"/>
    <property type="match status" value="1"/>
</dbReference>
<dbReference type="KEGG" id="bgm:CAL15_16225"/>
<dbReference type="NCBIfam" id="NF008923">
    <property type="entry name" value="PRK12284.1"/>
    <property type="match status" value="1"/>
</dbReference>
<dbReference type="RefSeq" id="WP_086079546.1">
    <property type="nucleotide sequence ID" value="NZ_CP021111.1"/>
</dbReference>
<reference evidence="12 13" key="1">
    <citation type="submission" date="2017-05" db="EMBL/GenBank/DDBJ databases">
        <title>Complete and WGS of Bordetella genogroups.</title>
        <authorList>
            <person name="Spilker T."/>
            <person name="LiPuma J."/>
        </authorList>
    </citation>
    <scope>NUCLEOTIDE SEQUENCE [LARGE SCALE GENOMIC DNA]</scope>
    <source>
        <strain evidence="12 13">AU7206</strain>
    </source>
</reference>
<dbReference type="SUPFAM" id="SSF160113">
    <property type="entry name" value="YegP-like"/>
    <property type="match status" value="1"/>
</dbReference>
<evidence type="ECO:0000259" key="11">
    <source>
        <dbReference type="Pfam" id="PF07411"/>
    </source>
</evidence>
<feature type="domain" description="DUF1508" evidence="11">
    <location>
        <begin position="362"/>
        <end position="392"/>
    </location>
</feature>
<dbReference type="Pfam" id="PF00579">
    <property type="entry name" value="tRNA-synt_1b"/>
    <property type="match status" value="1"/>
</dbReference>
<dbReference type="Proteomes" id="UP000194161">
    <property type="component" value="Chromosome"/>
</dbReference>
<dbReference type="GO" id="GO:0006436">
    <property type="term" value="P:tryptophanyl-tRNA aminoacylation"/>
    <property type="evidence" value="ECO:0007669"/>
    <property type="project" value="UniProtKB-UniRule"/>
</dbReference>
<keyword evidence="2 9" id="KW-0963">Cytoplasm</keyword>
<dbReference type="Pfam" id="PF07411">
    <property type="entry name" value="DUF1508"/>
    <property type="match status" value="1"/>
</dbReference>
<keyword evidence="4 9" id="KW-0547">Nucleotide-binding</keyword>
<keyword evidence="6 9" id="KW-0648">Protein biosynthesis</keyword>
<dbReference type="InterPro" id="IPR024109">
    <property type="entry name" value="Trp-tRNA-ligase_bac-type"/>
</dbReference>
<feature type="binding site" evidence="9">
    <location>
        <begin position="202"/>
        <end position="206"/>
    </location>
    <ligand>
        <name>ATP</name>
        <dbReference type="ChEBI" id="CHEBI:30616"/>
    </ligand>
</feature>
<protein>
    <recommendedName>
        <fullName evidence="9">Tryptophan--tRNA ligase</fullName>
        <ecNumber evidence="9">6.1.1.2</ecNumber>
    </recommendedName>
    <alternativeName>
        <fullName evidence="9">Tryptophanyl-tRNA synthetase</fullName>
        <shortName evidence="9">TrpRS</shortName>
    </alternativeName>
</protein>
<evidence type="ECO:0000256" key="4">
    <source>
        <dbReference type="ARBA" id="ARBA00022741"/>
    </source>
</evidence>
<dbReference type="InterPro" id="IPR002306">
    <property type="entry name" value="Trp-tRNA-ligase"/>
</dbReference>
<dbReference type="FunFam" id="1.10.240.10:FF:000005">
    <property type="entry name" value="Tryptophan--tRNA ligase"/>
    <property type="match status" value="1"/>
</dbReference>
<dbReference type="AlphaFoldDB" id="A0A1W6ZEI0"/>
<keyword evidence="13" id="KW-1185">Reference proteome</keyword>
<comment type="subunit">
    <text evidence="9">Homodimer.</text>
</comment>
<feature type="binding site" evidence="9">
    <location>
        <begin position="10"/>
        <end position="12"/>
    </location>
    <ligand>
        <name>ATP</name>
        <dbReference type="ChEBI" id="CHEBI:30616"/>
    </ligand>
</feature>
<feature type="short sequence motif" description="'HIGH' region" evidence="9">
    <location>
        <begin position="11"/>
        <end position="19"/>
    </location>
</feature>
<evidence type="ECO:0000256" key="1">
    <source>
        <dbReference type="ARBA" id="ARBA00005594"/>
    </source>
</evidence>
<dbReference type="Gene3D" id="3.30.160.160">
    <property type="entry name" value="YegP-like"/>
    <property type="match status" value="1"/>
</dbReference>
<comment type="similarity">
    <text evidence="1 9 10">Belongs to the class-I aminoacyl-tRNA synthetase family.</text>
</comment>
<dbReference type="EMBL" id="CP021111">
    <property type="protein sequence ID" value="ARP95786.1"/>
    <property type="molecule type" value="Genomic_DNA"/>
</dbReference>
<evidence type="ECO:0000256" key="9">
    <source>
        <dbReference type="HAMAP-Rule" id="MF_00140"/>
    </source>
</evidence>
<keyword evidence="5 9" id="KW-0067">ATP-binding</keyword>
<dbReference type="GO" id="GO:0005524">
    <property type="term" value="F:ATP binding"/>
    <property type="evidence" value="ECO:0007669"/>
    <property type="project" value="UniProtKB-UniRule"/>
</dbReference>
<dbReference type="FunFam" id="3.40.50.620:FF:000144">
    <property type="entry name" value="Tryptophan--tRNA ligase"/>
    <property type="match status" value="1"/>
</dbReference>
<keyword evidence="3 9" id="KW-0436">Ligase</keyword>
<dbReference type="SUPFAM" id="SSF52374">
    <property type="entry name" value="Nucleotidylyl transferase"/>
    <property type="match status" value="1"/>
</dbReference>
<evidence type="ECO:0000256" key="5">
    <source>
        <dbReference type="ARBA" id="ARBA00022840"/>
    </source>
</evidence>
<dbReference type="STRING" id="463040.CAL15_16225"/>
<dbReference type="PANTHER" id="PTHR43766:SF1">
    <property type="entry name" value="TRYPTOPHAN--TRNA LIGASE, MITOCHONDRIAL"/>
    <property type="match status" value="1"/>
</dbReference>
<dbReference type="NCBIfam" id="TIGR00233">
    <property type="entry name" value="trpS"/>
    <property type="match status" value="1"/>
</dbReference>
<dbReference type="Gene3D" id="1.10.240.10">
    <property type="entry name" value="Tyrosyl-Transfer RNA Synthetase"/>
    <property type="match status" value="1"/>
</dbReference>
<evidence type="ECO:0000256" key="3">
    <source>
        <dbReference type="ARBA" id="ARBA00022598"/>
    </source>
</evidence>
<name>A0A1W6ZEI0_9BORD</name>
<feature type="short sequence motif" description="'KMSKS' region" evidence="9">
    <location>
        <begin position="202"/>
        <end position="206"/>
    </location>
</feature>
<dbReference type="PANTHER" id="PTHR43766">
    <property type="entry name" value="TRYPTOPHAN--TRNA LIGASE, MITOCHONDRIAL"/>
    <property type="match status" value="1"/>
</dbReference>
<feature type="binding site" evidence="9">
    <location>
        <begin position="155"/>
        <end position="157"/>
    </location>
    <ligand>
        <name>ATP</name>
        <dbReference type="ChEBI" id="CHEBI:30616"/>
    </ligand>
</feature>
<evidence type="ECO:0000256" key="6">
    <source>
        <dbReference type="ARBA" id="ARBA00022917"/>
    </source>
</evidence>
<organism evidence="12 13">
    <name type="scientific">Bordetella genomosp. 13</name>
    <dbReference type="NCBI Taxonomy" id="463040"/>
    <lineage>
        <taxon>Bacteria</taxon>
        <taxon>Pseudomonadati</taxon>
        <taxon>Pseudomonadota</taxon>
        <taxon>Betaproteobacteria</taxon>
        <taxon>Burkholderiales</taxon>
        <taxon>Alcaligenaceae</taxon>
        <taxon>Bordetella</taxon>
    </lineage>
</organism>
<accession>A0A1W6ZEI0</accession>
<evidence type="ECO:0000256" key="2">
    <source>
        <dbReference type="ARBA" id="ARBA00022490"/>
    </source>
</evidence>
<feature type="binding site" evidence="9">
    <location>
        <position position="143"/>
    </location>
    <ligand>
        <name>L-tryptophan</name>
        <dbReference type="ChEBI" id="CHEBI:57912"/>
    </ligand>
</feature>
<evidence type="ECO:0000256" key="7">
    <source>
        <dbReference type="ARBA" id="ARBA00023146"/>
    </source>
</evidence>
<dbReference type="InterPro" id="IPR010879">
    <property type="entry name" value="DUF1508"/>
</dbReference>
<dbReference type="EC" id="6.1.1.2" evidence="9"/>
<dbReference type="InterPro" id="IPR036913">
    <property type="entry name" value="YegP-like_sf"/>
</dbReference>
<sequence>MNTRVLTGITTTGTPHLGNYAGAIRPAIQASTQAGVDAFFFLADYHALIKCDDPARVARSRLELAATWLASGLDPERVTFYRQSDIPEITELCWLLTCVTPKGLMNRAHAYKASVDQNAAKGVDPDDGVTMGLFSYPILMAADIVLFNAHKVPVGRDQIQHLEMARDIAQRFNHLYGSDFFVLPEVVIEEEVATLPGLDGRKMSKSYNNTIPLFEGGASALRSAVMRIVTDSRQPGEPKDAEGSHLYTLYRAFATPAESARFRAELEGGMGWGDAKTALYDRLEGILAPMRERYDALMARPERIEEILQAGAQKARAMAAPALLVLREAVGLRNLGGSQPAAKTAQPARKAGKGARFVSFRDADGSFRFRLLAADGEELLTSQAYADPKQAGAAMKRLPADGLLQEADQGYAAHLDGAVVAGSPAGADAADVAGMLARAREALAELAQQ</sequence>
<evidence type="ECO:0000313" key="13">
    <source>
        <dbReference type="Proteomes" id="UP000194161"/>
    </source>
</evidence>
<evidence type="ECO:0000313" key="12">
    <source>
        <dbReference type="EMBL" id="ARP95786.1"/>
    </source>
</evidence>
<evidence type="ECO:0000256" key="8">
    <source>
        <dbReference type="ARBA" id="ARBA00049929"/>
    </source>
</evidence>
<keyword evidence="7 9" id="KW-0030">Aminoacyl-tRNA synthetase</keyword>
<feature type="binding site" evidence="9">
    <location>
        <begin position="18"/>
        <end position="19"/>
    </location>
    <ligand>
        <name>ATP</name>
        <dbReference type="ChEBI" id="CHEBI:30616"/>
    </ligand>
</feature>
<feature type="binding site" evidence="9">
    <location>
        <position position="195"/>
    </location>
    <ligand>
        <name>ATP</name>
        <dbReference type="ChEBI" id="CHEBI:30616"/>
    </ligand>
</feature>
<dbReference type="GO" id="GO:0005829">
    <property type="term" value="C:cytosol"/>
    <property type="evidence" value="ECO:0007669"/>
    <property type="project" value="TreeGrafter"/>
</dbReference>
<gene>
    <name evidence="9" type="primary">trpS</name>
    <name evidence="12" type="ORF">CAL15_16225</name>
</gene>
<dbReference type="GO" id="GO:0004830">
    <property type="term" value="F:tryptophan-tRNA ligase activity"/>
    <property type="evidence" value="ECO:0007669"/>
    <property type="project" value="UniProtKB-UniRule"/>
</dbReference>
<comment type="catalytic activity">
    <reaction evidence="8 9">
        <text>tRNA(Trp) + L-tryptophan + ATP = L-tryptophyl-tRNA(Trp) + AMP + diphosphate + H(+)</text>
        <dbReference type="Rhea" id="RHEA:24080"/>
        <dbReference type="Rhea" id="RHEA-COMP:9671"/>
        <dbReference type="Rhea" id="RHEA-COMP:9705"/>
        <dbReference type="ChEBI" id="CHEBI:15378"/>
        <dbReference type="ChEBI" id="CHEBI:30616"/>
        <dbReference type="ChEBI" id="CHEBI:33019"/>
        <dbReference type="ChEBI" id="CHEBI:57912"/>
        <dbReference type="ChEBI" id="CHEBI:78442"/>
        <dbReference type="ChEBI" id="CHEBI:78535"/>
        <dbReference type="ChEBI" id="CHEBI:456215"/>
        <dbReference type="EC" id="6.1.1.2"/>
    </reaction>
</comment>
<dbReference type="OrthoDB" id="9801042at2"/>
<dbReference type="Gene3D" id="3.40.50.620">
    <property type="entry name" value="HUPs"/>
    <property type="match status" value="1"/>
</dbReference>
<dbReference type="InterPro" id="IPR014729">
    <property type="entry name" value="Rossmann-like_a/b/a_fold"/>
</dbReference>
<comment type="function">
    <text evidence="9">Catalyzes the attachment of tryptophan to tRNA(Trp).</text>
</comment>
<dbReference type="PRINTS" id="PR01039">
    <property type="entry name" value="TRNASYNTHTRP"/>
</dbReference>
<dbReference type="InterPro" id="IPR050203">
    <property type="entry name" value="Trp-tRNA_synthetase"/>
</dbReference>
<comment type="subcellular location">
    <subcellularLocation>
        <location evidence="9">Cytoplasm</location>
    </subcellularLocation>
</comment>
<dbReference type="InterPro" id="IPR002305">
    <property type="entry name" value="aa-tRNA-synth_Ic"/>
</dbReference>